<comment type="cofactor">
    <cofactor evidence="3">
        <name>Zn(2+)</name>
        <dbReference type="ChEBI" id="CHEBI:29105"/>
    </cofactor>
</comment>
<dbReference type="PROSITE" id="PS50970">
    <property type="entry name" value="HCY"/>
    <property type="match status" value="1"/>
</dbReference>
<evidence type="ECO:0000256" key="3">
    <source>
        <dbReference type="PROSITE-ProRule" id="PRU00333"/>
    </source>
</evidence>
<accession>A0A1H0GBI5</accession>
<keyword evidence="6" id="KW-1185">Reference proteome</keyword>
<dbReference type="Pfam" id="PF02574">
    <property type="entry name" value="S-methyl_trans"/>
    <property type="match status" value="1"/>
</dbReference>
<evidence type="ECO:0000256" key="2">
    <source>
        <dbReference type="ARBA" id="ARBA00022679"/>
    </source>
</evidence>
<evidence type="ECO:0000313" key="6">
    <source>
        <dbReference type="Proteomes" id="UP000199182"/>
    </source>
</evidence>
<feature type="domain" description="Hcy-binding" evidence="4">
    <location>
        <begin position="1"/>
        <end position="280"/>
    </location>
</feature>
<dbReference type="RefSeq" id="WP_092643295.1">
    <property type="nucleotide sequence ID" value="NZ_FNID01000049.1"/>
</dbReference>
<dbReference type="InterPro" id="IPR036589">
    <property type="entry name" value="HCY_dom_sf"/>
</dbReference>
<gene>
    <name evidence="5" type="ORF">SAMN05192585_14914</name>
</gene>
<keyword evidence="2 3" id="KW-0808">Transferase</keyword>
<dbReference type="OrthoDB" id="9803687at2"/>
<dbReference type="AlphaFoldDB" id="A0A1H0GBI5"/>
<dbReference type="GO" id="GO:0008168">
    <property type="term" value="F:methyltransferase activity"/>
    <property type="evidence" value="ECO:0007669"/>
    <property type="project" value="UniProtKB-UniRule"/>
</dbReference>
<dbReference type="PANTHER" id="PTHR11103:SF18">
    <property type="entry name" value="SLR1189 PROTEIN"/>
    <property type="match status" value="1"/>
</dbReference>
<dbReference type="InterPro" id="IPR003726">
    <property type="entry name" value="HCY_dom"/>
</dbReference>
<feature type="binding site" evidence="3">
    <location>
        <position position="202"/>
    </location>
    <ligand>
        <name>Zn(2+)</name>
        <dbReference type="ChEBI" id="CHEBI:29105"/>
    </ligand>
</feature>
<keyword evidence="3" id="KW-0479">Metal-binding</keyword>
<feature type="binding site" evidence="3">
    <location>
        <position position="265"/>
    </location>
    <ligand>
        <name>Zn(2+)</name>
        <dbReference type="ChEBI" id="CHEBI:29105"/>
    </ligand>
</feature>
<evidence type="ECO:0000256" key="1">
    <source>
        <dbReference type="ARBA" id="ARBA00022603"/>
    </source>
</evidence>
<dbReference type="Gene3D" id="3.20.20.330">
    <property type="entry name" value="Homocysteine-binding-like domain"/>
    <property type="match status" value="1"/>
</dbReference>
<dbReference type="STRING" id="258515.SAMN05192585_14914"/>
<feature type="binding site" evidence="3">
    <location>
        <position position="266"/>
    </location>
    <ligand>
        <name>Zn(2+)</name>
        <dbReference type="ChEBI" id="CHEBI:29105"/>
    </ligand>
</feature>
<proteinExistence type="predicted"/>
<reference evidence="5 6" key="1">
    <citation type="submission" date="2016-10" db="EMBL/GenBank/DDBJ databases">
        <authorList>
            <person name="de Groot N.N."/>
        </authorList>
    </citation>
    <scope>NUCLEOTIDE SEQUENCE [LARGE SCALE GENOMIC DNA]</scope>
    <source>
        <strain evidence="5 6">CGMCC 1.5012</strain>
    </source>
</reference>
<evidence type="ECO:0000259" key="4">
    <source>
        <dbReference type="PROSITE" id="PS50970"/>
    </source>
</evidence>
<protein>
    <submittedName>
        <fullName evidence="5">5-methyltetrahydrofolate--homocysteine methyltransferase</fullName>
    </submittedName>
</protein>
<dbReference type="PANTHER" id="PTHR11103">
    <property type="entry name" value="SLR1189 PROTEIN"/>
    <property type="match status" value="1"/>
</dbReference>
<dbReference type="GO" id="GO:0032259">
    <property type="term" value="P:methylation"/>
    <property type="evidence" value="ECO:0007669"/>
    <property type="project" value="UniProtKB-KW"/>
</dbReference>
<dbReference type="SUPFAM" id="SSF82282">
    <property type="entry name" value="Homocysteine S-methyltransferase"/>
    <property type="match status" value="1"/>
</dbReference>
<organism evidence="5 6">
    <name type="scientific">Acetanaerobacterium elongatum</name>
    <dbReference type="NCBI Taxonomy" id="258515"/>
    <lineage>
        <taxon>Bacteria</taxon>
        <taxon>Bacillati</taxon>
        <taxon>Bacillota</taxon>
        <taxon>Clostridia</taxon>
        <taxon>Eubacteriales</taxon>
        <taxon>Oscillospiraceae</taxon>
        <taxon>Acetanaerobacterium</taxon>
    </lineage>
</organism>
<name>A0A1H0GBI5_9FIRM</name>
<dbReference type="Proteomes" id="UP000199182">
    <property type="component" value="Unassembled WGS sequence"/>
</dbReference>
<keyword evidence="3" id="KW-0862">Zinc</keyword>
<sequence length="409" mass="44284">MEIPDKRPFVLDGAIATNLMQQGMPEGLDAADWMLQNTESVAALIDAFIQAGAMAVLAPTFGLMNSTAEQCGKELDIPQLNRTLARLAKEAARGRVPVGGSVSPSGIEIKPFGEATFNRLITDYRQQMQAFSESSLDFVLLESFTNIVDLRAAIFAAHAFELPVYACVTVDDECRTKGWDVDVLAALTVAQSLGVRGFGINCSSPDATLEAVKRIISYARVPVIAKPDAGNPNPLLFYTYDFSPQSLAEFTGELLAAGAQMIGGCCGTTPEHIKAIAEAAKRFDYSGKQPEKMLDEVIAANQSDVFFITDTLSPSEPLDCELDMSELLVEAAGEGYDALYINIKTPDDANLLAINAHMATLPILLHADEETLLEAALLQYQGRALVDSRCYIPEQNLKRIAKKYGAILY</sequence>
<dbReference type="EMBL" id="FNID01000049">
    <property type="protein sequence ID" value="SDO04233.1"/>
    <property type="molecule type" value="Genomic_DNA"/>
</dbReference>
<keyword evidence="1 3" id="KW-0489">Methyltransferase</keyword>
<evidence type="ECO:0000313" key="5">
    <source>
        <dbReference type="EMBL" id="SDO04233.1"/>
    </source>
</evidence>
<dbReference type="GO" id="GO:0046872">
    <property type="term" value="F:metal ion binding"/>
    <property type="evidence" value="ECO:0007669"/>
    <property type="project" value="UniProtKB-KW"/>
</dbReference>